<evidence type="ECO:0000256" key="3">
    <source>
        <dbReference type="ARBA" id="ARBA00011901"/>
    </source>
</evidence>
<sequence>MIFQYVKRGLFTVAWLMLAGCQHAGQQSADAPFRLETARQAQGADQRIRFLVIHYTAEDFNNALNTLTDEHVSAHYLIPAQPPLEAGKPVAWQLVPENMRAWHAGASGWRGRTNLNDTSVGIELENKGYSHYLLGKKFYPFPPAQIDLLADLSQEIVARYQIEPRNVVAHSDIAPQRKDDPGPLFPWQEMAERGIGAWPDAARVNHYLAGRNPQQPVSQAQLLALLKAYGYSVEENMTPPQQRRVIAAFQMHFRQSDYRGNADAQTEAIVRALLQQFPDKND</sequence>
<feature type="chain" id="PRO_5003562725" description="N-acetylmuramoyl-L-alanine amidase" evidence="6">
    <location>
        <begin position="25"/>
        <end position="282"/>
    </location>
</feature>
<dbReference type="RefSeq" id="WP_015696591.1">
    <property type="nucleotide sequence ID" value="NC_016818.1"/>
</dbReference>
<dbReference type="GO" id="GO:0008745">
    <property type="term" value="F:N-acetylmuramoyl-L-alanine amidase activity"/>
    <property type="evidence" value="ECO:0007669"/>
    <property type="project" value="UniProtKB-EC"/>
</dbReference>
<dbReference type="eggNOG" id="COG3023">
    <property type="taxonomic scope" value="Bacteria"/>
</dbReference>
<dbReference type="SUPFAM" id="SSF55846">
    <property type="entry name" value="N-acetylmuramoyl-L-alanine amidase-like"/>
    <property type="match status" value="1"/>
</dbReference>
<evidence type="ECO:0000313" key="9">
    <source>
        <dbReference type="Proteomes" id="UP000009010"/>
    </source>
</evidence>
<gene>
    <name evidence="8" type="ordered locus">Rahaq2_1488</name>
</gene>
<dbReference type="KEGG" id="raq:Rahaq2_1488"/>
<feature type="domain" description="N-acetylmuramoyl-L-alanine amidase" evidence="7">
    <location>
        <begin position="36"/>
        <end position="182"/>
    </location>
</feature>
<dbReference type="GO" id="GO:0009254">
    <property type="term" value="P:peptidoglycan turnover"/>
    <property type="evidence" value="ECO:0007669"/>
    <property type="project" value="TreeGrafter"/>
</dbReference>
<reference evidence="9" key="2">
    <citation type="submission" date="2012-01" db="EMBL/GenBank/DDBJ databases">
        <title>Complete sequence of chromosome of Rahnella aquatilis CIP 78.65.</title>
        <authorList>
            <person name="Lucas S."/>
            <person name="Han J."/>
            <person name="Lapidus A."/>
            <person name="Cheng J.-F."/>
            <person name="Goodwin L."/>
            <person name="Pitluck S."/>
            <person name="Peters L."/>
            <person name="Ovchinnikova G."/>
            <person name="Held B."/>
            <person name="Detter J.C."/>
            <person name="Han C."/>
            <person name="Tapia R."/>
            <person name="Land M."/>
            <person name="Hauser L."/>
            <person name="Kyrpides N."/>
            <person name="Ivanova N."/>
            <person name="Pagani I."/>
            <person name="Sobecky P."/>
            <person name="Martinez R."/>
            <person name="Woyke T."/>
        </authorList>
    </citation>
    <scope>NUCLEOTIDE SEQUENCE [LARGE SCALE GENOMIC DNA]</scope>
    <source>
        <strain evidence="9">ATCC 33071 / DSM 4594 / JCM 1683 / NBRC 105701 / NCIMB 13365 / CIP 78.65</strain>
    </source>
</reference>
<dbReference type="GO" id="GO:0019867">
    <property type="term" value="C:outer membrane"/>
    <property type="evidence" value="ECO:0007669"/>
    <property type="project" value="TreeGrafter"/>
</dbReference>
<dbReference type="EMBL" id="CP003244">
    <property type="protein sequence ID" value="AEX51367.1"/>
    <property type="molecule type" value="Genomic_DNA"/>
</dbReference>
<dbReference type="CDD" id="cd06583">
    <property type="entry name" value="PGRP"/>
    <property type="match status" value="1"/>
</dbReference>
<dbReference type="PATRIC" id="fig|745277.3.peg.1430"/>
<dbReference type="OrthoDB" id="9794842at2"/>
<protein>
    <recommendedName>
        <fullName evidence="3">N-acetylmuramoyl-L-alanine amidase</fullName>
        <ecNumber evidence="3">3.5.1.28</ecNumber>
    </recommendedName>
</protein>
<comment type="catalytic activity">
    <reaction evidence="1">
        <text>Hydrolyzes the link between N-acetylmuramoyl residues and L-amino acid residues in certain cell-wall glycopeptides.</text>
        <dbReference type="EC" id="3.5.1.28"/>
    </reaction>
</comment>
<dbReference type="InterPro" id="IPR051206">
    <property type="entry name" value="NAMLAA_amidase_2"/>
</dbReference>
<dbReference type="EC" id="3.5.1.28" evidence="3"/>
<dbReference type="AlphaFoldDB" id="H2IQR6"/>
<name>H2IQR6_RAHAC</name>
<keyword evidence="4" id="KW-0378">Hydrolase</keyword>
<dbReference type="InterPro" id="IPR036505">
    <property type="entry name" value="Amidase/PGRP_sf"/>
</dbReference>
<dbReference type="SUPFAM" id="SSF47090">
    <property type="entry name" value="PGBD-like"/>
    <property type="match status" value="1"/>
</dbReference>
<dbReference type="SMART" id="SM00644">
    <property type="entry name" value="Ami_2"/>
    <property type="match status" value="1"/>
</dbReference>
<dbReference type="Gene3D" id="3.40.80.10">
    <property type="entry name" value="Peptidoglycan recognition protein-like"/>
    <property type="match status" value="1"/>
</dbReference>
<dbReference type="Pfam" id="PF01510">
    <property type="entry name" value="Amidase_2"/>
    <property type="match status" value="1"/>
</dbReference>
<dbReference type="GO" id="GO:0071555">
    <property type="term" value="P:cell wall organization"/>
    <property type="evidence" value="ECO:0007669"/>
    <property type="project" value="UniProtKB-KW"/>
</dbReference>
<dbReference type="GO" id="GO:0009253">
    <property type="term" value="P:peptidoglycan catabolic process"/>
    <property type="evidence" value="ECO:0007669"/>
    <property type="project" value="InterPro"/>
</dbReference>
<evidence type="ECO:0000256" key="6">
    <source>
        <dbReference type="SAM" id="SignalP"/>
    </source>
</evidence>
<evidence type="ECO:0000259" key="7">
    <source>
        <dbReference type="SMART" id="SM00644"/>
    </source>
</evidence>
<dbReference type="InterPro" id="IPR036365">
    <property type="entry name" value="PGBD-like_sf"/>
</dbReference>
<dbReference type="PANTHER" id="PTHR30417:SF1">
    <property type="entry name" value="N-ACETYLMURAMOYL-L-ALANINE AMIDASE AMID"/>
    <property type="match status" value="1"/>
</dbReference>
<accession>H2IQR6</accession>
<reference evidence="8 9" key="1">
    <citation type="journal article" date="2012" name="J. Bacteriol.">
        <title>Complete Genome Sequence of Rahnella aquatilis CIP 78.65.</title>
        <authorList>
            <person name="Martinez R.J."/>
            <person name="Bruce D."/>
            <person name="Detter C."/>
            <person name="Goodwin L.A."/>
            <person name="Han J."/>
            <person name="Han C.S."/>
            <person name="Held B."/>
            <person name="Land M.L."/>
            <person name="Mikhailova N."/>
            <person name="Nolan M."/>
            <person name="Pennacchio L."/>
            <person name="Pitluck S."/>
            <person name="Tapia R."/>
            <person name="Woyke T."/>
            <person name="Sobecky P.A."/>
        </authorList>
    </citation>
    <scope>NUCLEOTIDE SEQUENCE [LARGE SCALE GENOMIC DNA]</scope>
    <source>
        <strain evidence="9">ATCC 33071 / DSM 4594 / JCM 1683 / NBRC 105701 / NCIMB 13365 / CIP 78.65</strain>
    </source>
</reference>
<dbReference type="Gene3D" id="1.10.101.10">
    <property type="entry name" value="PGBD-like superfamily/PGBD"/>
    <property type="match status" value="1"/>
</dbReference>
<organism evidence="8 9">
    <name type="scientific">Rahnella aquatilis (strain ATCC 33071 / DSM 4594 / JCM 1683 / NBRC 105701 / NCIMB 13365 / CIP 78.65)</name>
    <dbReference type="NCBI Taxonomy" id="745277"/>
    <lineage>
        <taxon>Bacteria</taxon>
        <taxon>Pseudomonadati</taxon>
        <taxon>Pseudomonadota</taxon>
        <taxon>Gammaproteobacteria</taxon>
        <taxon>Enterobacterales</taxon>
        <taxon>Yersiniaceae</taxon>
        <taxon>Rahnella</taxon>
    </lineage>
</organism>
<dbReference type="InterPro" id="IPR002502">
    <property type="entry name" value="Amidase_domain"/>
</dbReference>
<evidence type="ECO:0000256" key="4">
    <source>
        <dbReference type="ARBA" id="ARBA00022801"/>
    </source>
</evidence>
<keyword evidence="9" id="KW-1185">Reference proteome</keyword>
<feature type="signal peptide" evidence="6">
    <location>
        <begin position="1"/>
        <end position="24"/>
    </location>
</feature>
<proteinExistence type="inferred from homology"/>
<dbReference type="STRING" id="745277.Rahaq2_1488"/>
<keyword evidence="6" id="KW-0732">Signal</keyword>
<comment type="similarity">
    <text evidence="2">Belongs to the N-acetylmuramoyl-L-alanine amidase 2 family.</text>
</comment>
<evidence type="ECO:0000256" key="5">
    <source>
        <dbReference type="ARBA" id="ARBA00023316"/>
    </source>
</evidence>
<dbReference type="FunFam" id="3.40.80.10:FF:000003">
    <property type="entry name" value="N-acetylmuramoyl-L-alanine amidase"/>
    <property type="match status" value="1"/>
</dbReference>
<evidence type="ECO:0000256" key="1">
    <source>
        <dbReference type="ARBA" id="ARBA00001561"/>
    </source>
</evidence>
<dbReference type="Proteomes" id="UP000009010">
    <property type="component" value="Chromosome"/>
</dbReference>
<keyword evidence="5" id="KW-0961">Cell wall biogenesis/degradation</keyword>
<dbReference type="PANTHER" id="PTHR30417">
    <property type="entry name" value="N-ACETYLMURAMOYL-L-ALANINE AMIDASE AMID"/>
    <property type="match status" value="1"/>
</dbReference>
<dbReference type="PROSITE" id="PS51257">
    <property type="entry name" value="PROKAR_LIPOPROTEIN"/>
    <property type="match status" value="1"/>
</dbReference>
<evidence type="ECO:0000256" key="2">
    <source>
        <dbReference type="ARBA" id="ARBA00007553"/>
    </source>
</evidence>
<dbReference type="HOGENOM" id="CLU_049290_2_1_6"/>
<dbReference type="InterPro" id="IPR036366">
    <property type="entry name" value="PGBDSf"/>
</dbReference>
<evidence type="ECO:0000313" key="8">
    <source>
        <dbReference type="EMBL" id="AEX51367.1"/>
    </source>
</evidence>